<evidence type="ECO:0000256" key="1">
    <source>
        <dbReference type="SAM" id="MobiDB-lite"/>
    </source>
</evidence>
<evidence type="ECO:0000313" key="3">
    <source>
        <dbReference type="Proteomes" id="UP001215280"/>
    </source>
</evidence>
<feature type="compositionally biased region" description="Low complexity" evidence="1">
    <location>
        <begin position="113"/>
        <end position="144"/>
    </location>
</feature>
<organism evidence="2 3">
    <name type="scientific">Mycena maculata</name>
    <dbReference type="NCBI Taxonomy" id="230809"/>
    <lineage>
        <taxon>Eukaryota</taxon>
        <taxon>Fungi</taxon>
        <taxon>Dikarya</taxon>
        <taxon>Basidiomycota</taxon>
        <taxon>Agaricomycotina</taxon>
        <taxon>Agaricomycetes</taxon>
        <taxon>Agaricomycetidae</taxon>
        <taxon>Agaricales</taxon>
        <taxon>Marasmiineae</taxon>
        <taxon>Mycenaceae</taxon>
        <taxon>Mycena</taxon>
    </lineage>
</organism>
<feature type="region of interest" description="Disordered" evidence="1">
    <location>
        <begin position="109"/>
        <end position="196"/>
    </location>
</feature>
<protein>
    <submittedName>
        <fullName evidence="2">Uncharacterized protein</fullName>
    </submittedName>
</protein>
<name>A0AAD7KBT1_9AGAR</name>
<sequence length="196" mass="21061">MSSRLTLPEPISMCTRAVAASKQDPEDLDFSRSQLLLGFGVPLNPESSLELSHYPILARGKFLKHKRTTHVASSPMTSVLYFPANRRTNGVPIPWLVAQVRRVSSNNISEGNTPLSLSPSSSDSPFPFSPVTTSPTPRATAPSRGLTYPSVPPLLLSSAPRRCRTTCRTESRRCRSSSRRAGATRCGAAAGTGALP</sequence>
<dbReference type="EMBL" id="JARJLG010000003">
    <property type="protein sequence ID" value="KAJ7782216.1"/>
    <property type="molecule type" value="Genomic_DNA"/>
</dbReference>
<dbReference type="AlphaFoldDB" id="A0AAD7KBT1"/>
<reference evidence="2" key="1">
    <citation type="submission" date="2023-03" db="EMBL/GenBank/DDBJ databases">
        <title>Massive genome expansion in bonnet fungi (Mycena s.s.) driven by repeated elements and novel gene families across ecological guilds.</title>
        <authorList>
            <consortium name="Lawrence Berkeley National Laboratory"/>
            <person name="Harder C.B."/>
            <person name="Miyauchi S."/>
            <person name="Viragh M."/>
            <person name="Kuo A."/>
            <person name="Thoen E."/>
            <person name="Andreopoulos B."/>
            <person name="Lu D."/>
            <person name="Skrede I."/>
            <person name="Drula E."/>
            <person name="Henrissat B."/>
            <person name="Morin E."/>
            <person name="Kohler A."/>
            <person name="Barry K."/>
            <person name="LaButti K."/>
            <person name="Morin E."/>
            <person name="Salamov A."/>
            <person name="Lipzen A."/>
            <person name="Mereny Z."/>
            <person name="Hegedus B."/>
            <person name="Baldrian P."/>
            <person name="Stursova M."/>
            <person name="Weitz H."/>
            <person name="Taylor A."/>
            <person name="Grigoriev I.V."/>
            <person name="Nagy L.G."/>
            <person name="Martin F."/>
            <person name="Kauserud H."/>
        </authorList>
    </citation>
    <scope>NUCLEOTIDE SEQUENCE</scope>
    <source>
        <strain evidence="2">CBHHK188m</strain>
    </source>
</reference>
<feature type="compositionally biased region" description="Low complexity" evidence="1">
    <location>
        <begin position="179"/>
        <end position="196"/>
    </location>
</feature>
<keyword evidence="3" id="KW-1185">Reference proteome</keyword>
<comment type="caution">
    <text evidence="2">The sequence shown here is derived from an EMBL/GenBank/DDBJ whole genome shotgun (WGS) entry which is preliminary data.</text>
</comment>
<dbReference type="Proteomes" id="UP001215280">
    <property type="component" value="Unassembled WGS sequence"/>
</dbReference>
<evidence type="ECO:0000313" key="2">
    <source>
        <dbReference type="EMBL" id="KAJ7782216.1"/>
    </source>
</evidence>
<proteinExistence type="predicted"/>
<accession>A0AAD7KBT1</accession>
<gene>
    <name evidence="2" type="ORF">DFH07DRAFT_949016</name>
</gene>